<dbReference type="EMBL" id="CAFBLN010000016">
    <property type="protein sequence ID" value="CAB4866813.1"/>
    <property type="molecule type" value="Genomic_DNA"/>
</dbReference>
<protein>
    <submittedName>
        <fullName evidence="1">Unannotated protein</fullName>
    </submittedName>
</protein>
<proteinExistence type="predicted"/>
<accession>A0A6J7DHW3</accession>
<name>A0A6J7DHW3_9ZZZZ</name>
<gene>
    <name evidence="1" type="ORF">UFOPK3381_00568</name>
</gene>
<evidence type="ECO:0000313" key="1">
    <source>
        <dbReference type="EMBL" id="CAB4866813.1"/>
    </source>
</evidence>
<organism evidence="1">
    <name type="scientific">freshwater metagenome</name>
    <dbReference type="NCBI Taxonomy" id="449393"/>
    <lineage>
        <taxon>unclassified sequences</taxon>
        <taxon>metagenomes</taxon>
        <taxon>ecological metagenomes</taxon>
    </lineage>
</organism>
<sequence length="82" mass="8597">MLLHQSSEDFGGGEIVDAAGARVICDEADTAAFSVVHDGMDFGGSLCATAFAAIGRLATKSDTTVKRTNRLARCRPNFTSES</sequence>
<dbReference type="AlphaFoldDB" id="A0A6J7DHW3"/>
<reference evidence="1" key="1">
    <citation type="submission" date="2020-05" db="EMBL/GenBank/DDBJ databases">
        <authorList>
            <person name="Chiriac C."/>
            <person name="Salcher M."/>
            <person name="Ghai R."/>
            <person name="Kavagutti S V."/>
        </authorList>
    </citation>
    <scope>NUCLEOTIDE SEQUENCE</scope>
</reference>